<dbReference type="Proteomes" id="UP000323386">
    <property type="component" value="Unassembled WGS sequence"/>
</dbReference>
<dbReference type="AlphaFoldDB" id="A0A5C3EXF8"/>
<proteinExistence type="predicted"/>
<organism evidence="1 2">
    <name type="scientific">Pseudozyma flocculosa</name>
    <dbReference type="NCBI Taxonomy" id="84751"/>
    <lineage>
        <taxon>Eukaryota</taxon>
        <taxon>Fungi</taxon>
        <taxon>Dikarya</taxon>
        <taxon>Basidiomycota</taxon>
        <taxon>Ustilaginomycotina</taxon>
        <taxon>Ustilaginomycetes</taxon>
        <taxon>Ustilaginales</taxon>
        <taxon>Ustilaginaceae</taxon>
        <taxon>Pseudozyma</taxon>
    </lineage>
</organism>
<dbReference type="EMBL" id="OOIP01000005">
    <property type="protein sequence ID" value="SPO36908.1"/>
    <property type="molecule type" value="Genomic_DNA"/>
</dbReference>
<protein>
    <submittedName>
        <fullName evidence="1">Uncharacterized protein</fullName>
    </submittedName>
</protein>
<reference evidence="1 2" key="1">
    <citation type="submission" date="2018-03" db="EMBL/GenBank/DDBJ databases">
        <authorList>
            <person name="Guldener U."/>
        </authorList>
    </citation>
    <scope>NUCLEOTIDE SEQUENCE [LARGE SCALE GENOMIC DNA]</scope>
    <source>
        <strain evidence="1 2">DAOM196992</strain>
    </source>
</reference>
<sequence length="325" mass="34756">MGQIQACFLPASLSVVDLGSLRPCLSLQEGPAARPHSVERGTYSRSDYRDTLDLAMPVPSDWLTSVALASSSWLALTSALLGASGVRLRRKTSSAVPCVFGRTSDLATGGATPHRPNRIGTAAEQGFRSRPSVALMPAFLPACLICPRSTASACPAEDASTAPPLLHTSVKGRLNRRSSSTGSARCLALMRGHARRWSNASEQRLCTARQLHKILLKCSALALCVAPLACYSTVPKVEQMPPHEPVGISYRLSEIGSDGNGRDGQVDGPSHRLPHLQARLCRSGRPLIFSPRRGRTPTGPFLAPRQSVPVQVRSFFYALLAVCSL</sequence>
<gene>
    <name evidence="1" type="ORF">PSFLO_02379</name>
</gene>
<keyword evidence="2" id="KW-1185">Reference proteome</keyword>
<name>A0A5C3EXF8_9BASI</name>
<evidence type="ECO:0000313" key="2">
    <source>
        <dbReference type="Proteomes" id="UP000323386"/>
    </source>
</evidence>
<evidence type="ECO:0000313" key="1">
    <source>
        <dbReference type="EMBL" id="SPO36908.1"/>
    </source>
</evidence>
<accession>A0A5C3EXF8</accession>